<dbReference type="AlphaFoldDB" id="A0AAD6HTR9"/>
<keyword evidence="3" id="KW-0677">Repeat</keyword>
<dbReference type="PANTHER" id="PTHR40626">
    <property type="entry name" value="MIP31509P"/>
    <property type="match status" value="1"/>
</dbReference>
<evidence type="ECO:0000313" key="7">
    <source>
        <dbReference type="EMBL" id="KAJ5738040.1"/>
    </source>
</evidence>
<keyword evidence="4" id="KW-0863">Zinc-finger</keyword>
<dbReference type="GO" id="GO:0000981">
    <property type="term" value="F:DNA-binding transcription factor activity, RNA polymerase II-specific"/>
    <property type="evidence" value="ECO:0007669"/>
    <property type="project" value="InterPro"/>
</dbReference>
<evidence type="ECO:0000256" key="3">
    <source>
        <dbReference type="ARBA" id="ARBA00022737"/>
    </source>
</evidence>
<dbReference type="EMBL" id="JAQJAN010000002">
    <property type="protein sequence ID" value="KAJ5738040.1"/>
    <property type="molecule type" value="Genomic_DNA"/>
</dbReference>
<dbReference type="GO" id="GO:0000785">
    <property type="term" value="C:chromatin"/>
    <property type="evidence" value="ECO:0007669"/>
    <property type="project" value="TreeGrafter"/>
</dbReference>
<accession>A0AAD6HTR9</accession>
<evidence type="ECO:0000256" key="2">
    <source>
        <dbReference type="ARBA" id="ARBA00022723"/>
    </source>
</evidence>
<evidence type="ECO:0000256" key="5">
    <source>
        <dbReference type="ARBA" id="ARBA00022833"/>
    </source>
</evidence>
<keyword evidence="5" id="KW-0862">Zinc</keyword>
<comment type="caution">
    <text evidence="7">The sequence shown here is derived from an EMBL/GenBank/DDBJ whole genome shotgun (WGS) entry which is preliminary data.</text>
</comment>
<protein>
    <recommendedName>
        <fullName evidence="9">Transcription factor domain-containing protein</fullName>
    </recommendedName>
</protein>
<proteinExistence type="predicted"/>
<comment type="subcellular location">
    <subcellularLocation>
        <location evidence="1">Nucleus</location>
    </subcellularLocation>
</comment>
<evidence type="ECO:0000313" key="8">
    <source>
        <dbReference type="Proteomes" id="UP001215712"/>
    </source>
</evidence>
<keyword evidence="8" id="KW-1185">Reference proteome</keyword>
<evidence type="ECO:0000256" key="1">
    <source>
        <dbReference type="ARBA" id="ARBA00004123"/>
    </source>
</evidence>
<sequence>MWIGQKAAFERSESDRGYLAVQCRRSQLLDCRPKHTAALQPPRHDRSRLEEFWVEWIADEQRKRLGLCIYRQPYISKAETVNAALPCSDTFWNAPTALAWKCLLGPADIPPSTYFLTTLTTILLHHEIPNTLPFPPLDDFSKVLYAYVLHTHVFEWRQTICMLNPTGLLTSPVSLAPQNIGNTLLEHQKWLRGCLKNWVTFYGDENQADTSNFRSTNSSGVLLCHLAILALDLNVSDLHIVASRSGSDAAISLAEQSLHNWLQGERAHTVFKNNCQMLNAAHDAIAAGDMQRSGFELAICLFIGGLISWAMSRFGNTDLTLSSSIPQEGQTSGENIDQHREALDHFTKDPLQGSSLLVDQVEGARDGLRTLKCLRLAIAFANILDRLLDG</sequence>
<dbReference type="GO" id="GO:0008270">
    <property type="term" value="F:zinc ion binding"/>
    <property type="evidence" value="ECO:0007669"/>
    <property type="project" value="UniProtKB-KW"/>
</dbReference>
<keyword evidence="6" id="KW-0539">Nucleus</keyword>
<gene>
    <name evidence="7" type="ORF">N7493_001195</name>
</gene>
<dbReference type="InterPro" id="IPR051059">
    <property type="entry name" value="VerF-like"/>
</dbReference>
<dbReference type="GO" id="GO:0005634">
    <property type="term" value="C:nucleus"/>
    <property type="evidence" value="ECO:0007669"/>
    <property type="project" value="UniProtKB-SubCell"/>
</dbReference>
<evidence type="ECO:0000256" key="6">
    <source>
        <dbReference type="ARBA" id="ARBA00023242"/>
    </source>
</evidence>
<name>A0AAD6HTR9_9EURO</name>
<evidence type="ECO:0008006" key="9">
    <source>
        <dbReference type="Google" id="ProtNLM"/>
    </source>
</evidence>
<evidence type="ECO:0000256" key="4">
    <source>
        <dbReference type="ARBA" id="ARBA00022771"/>
    </source>
</evidence>
<dbReference type="PANTHER" id="PTHR40626:SF35">
    <property type="entry name" value="FINGER DOMAIN PROTEIN, PUTATIVE-RELATED"/>
    <property type="match status" value="1"/>
</dbReference>
<keyword evidence="2" id="KW-0479">Metal-binding</keyword>
<reference evidence="7" key="1">
    <citation type="journal article" date="2023" name="IMA Fungus">
        <title>Comparative genomic study of the Penicillium genus elucidates a diverse pangenome and 15 lateral gene transfer events.</title>
        <authorList>
            <person name="Petersen C."/>
            <person name="Sorensen T."/>
            <person name="Nielsen M.R."/>
            <person name="Sondergaard T.E."/>
            <person name="Sorensen J.L."/>
            <person name="Fitzpatrick D.A."/>
            <person name="Frisvad J.C."/>
            <person name="Nielsen K.L."/>
        </authorList>
    </citation>
    <scope>NUCLEOTIDE SEQUENCE</scope>
    <source>
        <strain evidence="7">IBT 17514</strain>
    </source>
</reference>
<dbReference type="Proteomes" id="UP001215712">
    <property type="component" value="Unassembled WGS sequence"/>
</dbReference>
<organism evidence="7 8">
    <name type="scientific">Penicillium malachiteum</name>
    <dbReference type="NCBI Taxonomy" id="1324776"/>
    <lineage>
        <taxon>Eukaryota</taxon>
        <taxon>Fungi</taxon>
        <taxon>Dikarya</taxon>
        <taxon>Ascomycota</taxon>
        <taxon>Pezizomycotina</taxon>
        <taxon>Eurotiomycetes</taxon>
        <taxon>Eurotiomycetidae</taxon>
        <taxon>Eurotiales</taxon>
        <taxon>Aspergillaceae</taxon>
        <taxon>Penicillium</taxon>
    </lineage>
</organism>
<dbReference type="GO" id="GO:0000978">
    <property type="term" value="F:RNA polymerase II cis-regulatory region sequence-specific DNA binding"/>
    <property type="evidence" value="ECO:0007669"/>
    <property type="project" value="InterPro"/>
</dbReference>
<reference evidence="7" key="2">
    <citation type="submission" date="2023-01" db="EMBL/GenBank/DDBJ databases">
        <authorList>
            <person name="Petersen C."/>
        </authorList>
    </citation>
    <scope>NUCLEOTIDE SEQUENCE</scope>
    <source>
        <strain evidence="7">IBT 17514</strain>
    </source>
</reference>